<comment type="caution">
    <text evidence="2">The sequence shown here is derived from an EMBL/GenBank/DDBJ whole genome shotgun (WGS) entry which is preliminary data.</text>
</comment>
<evidence type="ECO:0000313" key="3">
    <source>
        <dbReference type="Proteomes" id="UP000318571"/>
    </source>
</evidence>
<accession>A0A553NPY3</accession>
<organism evidence="2 3">
    <name type="scientific">Tigriopus californicus</name>
    <name type="common">Marine copepod</name>
    <dbReference type="NCBI Taxonomy" id="6832"/>
    <lineage>
        <taxon>Eukaryota</taxon>
        <taxon>Metazoa</taxon>
        <taxon>Ecdysozoa</taxon>
        <taxon>Arthropoda</taxon>
        <taxon>Crustacea</taxon>
        <taxon>Multicrustacea</taxon>
        <taxon>Hexanauplia</taxon>
        <taxon>Copepoda</taxon>
        <taxon>Harpacticoida</taxon>
        <taxon>Harpacticidae</taxon>
        <taxon>Tigriopus</taxon>
    </lineage>
</organism>
<keyword evidence="3" id="KW-1185">Reference proteome</keyword>
<evidence type="ECO:0000256" key="1">
    <source>
        <dbReference type="SAM" id="MobiDB-lite"/>
    </source>
</evidence>
<gene>
    <name evidence="2" type="ORF">TCAL_16956</name>
</gene>
<reference evidence="2 3" key="1">
    <citation type="journal article" date="2018" name="Nat. Ecol. Evol.">
        <title>Genomic signatures of mitonuclear coevolution across populations of Tigriopus californicus.</title>
        <authorList>
            <person name="Barreto F.S."/>
            <person name="Watson E.T."/>
            <person name="Lima T.G."/>
            <person name="Willett C.S."/>
            <person name="Edmands S."/>
            <person name="Li W."/>
            <person name="Burton R.S."/>
        </authorList>
    </citation>
    <scope>NUCLEOTIDE SEQUENCE [LARGE SCALE GENOMIC DNA]</scope>
    <source>
        <strain evidence="2 3">San Diego</strain>
    </source>
</reference>
<dbReference type="EMBL" id="VCGU01000011">
    <property type="protein sequence ID" value="TRY67508.1"/>
    <property type="molecule type" value="Genomic_DNA"/>
</dbReference>
<evidence type="ECO:0000313" key="2">
    <source>
        <dbReference type="EMBL" id="TRY67508.1"/>
    </source>
</evidence>
<dbReference type="Proteomes" id="UP000318571">
    <property type="component" value="Chromosome 4"/>
</dbReference>
<feature type="region of interest" description="Disordered" evidence="1">
    <location>
        <begin position="103"/>
        <end position="125"/>
    </location>
</feature>
<dbReference type="AlphaFoldDB" id="A0A553NPY3"/>
<proteinExistence type="predicted"/>
<name>A0A553NPY3_TIGCA</name>
<sequence>MFEPTEEDTAISPLPCLATRTLVMRSGTEVPAAKKVRPMTCWIEQILGRVMKSGAMIGKEITAVDAANAHAAMTKRILNTADPTMVPIPTSLLAMNTPMMEVKSSGADPPAAMKVAPATSGLIPS</sequence>
<protein>
    <submittedName>
        <fullName evidence="2">Uncharacterized protein</fullName>
    </submittedName>
</protein>